<accession>A0ABC8R2D8</accession>
<gene>
    <name evidence="5" type="ORF">ILEXP_LOCUS6522</name>
</gene>
<comment type="similarity">
    <text evidence="3">Belongs to the GRAS family.</text>
</comment>
<evidence type="ECO:0000256" key="3">
    <source>
        <dbReference type="PROSITE-ProRule" id="PRU01191"/>
    </source>
</evidence>
<dbReference type="Proteomes" id="UP001642360">
    <property type="component" value="Unassembled WGS sequence"/>
</dbReference>
<reference evidence="5 6" key="1">
    <citation type="submission" date="2024-02" db="EMBL/GenBank/DDBJ databases">
        <authorList>
            <person name="Vignale AGUSTIN F."/>
            <person name="Sosa J E."/>
            <person name="Modenutti C."/>
        </authorList>
    </citation>
    <scope>NUCLEOTIDE SEQUENCE [LARGE SCALE GENOMIC DNA]</scope>
</reference>
<evidence type="ECO:0000256" key="4">
    <source>
        <dbReference type="SAM" id="MobiDB-lite"/>
    </source>
</evidence>
<feature type="region of interest" description="Leucine repeat II (LRII)" evidence="3">
    <location>
        <begin position="425"/>
        <end position="457"/>
    </location>
</feature>
<keyword evidence="6" id="KW-1185">Reference proteome</keyword>
<evidence type="ECO:0000313" key="5">
    <source>
        <dbReference type="EMBL" id="CAK9139159.1"/>
    </source>
</evidence>
<feature type="region of interest" description="Leucine repeat I (LRI)" evidence="3">
    <location>
        <begin position="265"/>
        <end position="325"/>
    </location>
</feature>
<keyword evidence="2" id="KW-0804">Transcription</keyword>
<evidence type="ECO:0000256" key="2">
    <source>
        <dbReference type="ARBA" id="ARBA00023163"/>
    </source>
</evidence>
<feature type="region of interest" description="Disordered" evidence="4">
    <location>
        <begin position="36"/>
        <end position="58"/>
    </location>
</feature>
<organism evidence="5 6">
    <name type="scientific">Ilex paraguariensis</name>
    <name type="common">yerba mate</name>
    <dbReference type="NCBI Taxonomy" id="185542"/>
    <lineage>
        <taxon>Eukaryota</taxon>
        <taxon>Viridiplantae</taxon>
        <taxon>Streptophyta</taxon>
        <taxon>Embryophyta</taxon>
        <taxon>Tracheophyta</taxon>
        <taxon>Spermatophyta</taxon>
        <taxon>Magnoliopsida</taxon>
        <taxon>eudicotyledons</taxon>
        <taxon>Gunneridae</taxon>
        <taxon>Pentapetalae</taxon>
        <taxon>asterids</taxon>
        <taxon>campanulids</taxon>
        <taxon>Aquifoliales</taxon>
        <taxon>Aquifoliaceae</taxon>
        <taxon>Ilex</taxon>
    </lineage>
</organism>
<comment type="caution">
    <text evidence="3">Lacks conserved residue(s) required for the propagation of feature annotation.</text>
</comment>
<feature type="region of interest" description="Disordered" evidence="4">
    <location>
        <begin position="153"/>
        <end position="201"/>
    </location>
</feature>
<feature type="compositionally biased region" description="Basic and acidic residues" evidence="4">
    <location>
        <begin position="179"/>
        <end position="191"/>
    </location>
</feature>
<name>A0ABC8R2D8_9AQUA</name>
<keyword evidence="1" id="KW-0805">Transcription regulation</keyword>
<feature type="region of interest" description="VHIID" evidence="3">
    <location>
        <begin position="344"/>
        <end position="409"/>
    </location>
</feature>
<dbReference type="Pfam" id="PF03514">
    <property type="entry name" value="GRAS"/>
    <property type="match status" value="1"/>
</dbReference>
<dbReference type="InterPro" id="IPR005202">
    <property type="entry name" value="TF_GRAS"/>
</dbReference>
<sequence>MKSSKFNHHSISALPEQNHVNGYKIDHGHVFNDPSVISNGANPVDETPSDGNISEDPDYSDAVLKYINEMLMEEDDLEHTPSMFHDSLALLAAEKSFYDILGEKYPPSPNQHPTCALNQYSDGPNADFTGACTSQSSNSSSDVNNFVESTWIRDPVSEEAEESGRDHSPSGSMRKKNHYRENSDYTEEQRSNKHLASYVEESEQSEMYDKVLLCEPLFHGLHIESNVCDTDEVSQYRTRKKLQQSNGSNRGRLHGKEESIGREVVDLRSLLTQCAQAVASYDIKTANELLKRIRQHSSPYGDGTERSAHYFANALEARLTGTGSTLYTAFTSSSISSADILKAYYVYISACPFANMSSIFINKSILKLADGATRLHIIDFGILYGFQWPSLIQTLSNRPGGPPKLRITGIDFPQSGFRPAEKVEETGRRLANYCKRFSVPFEYNDIAMKWDAIQLGDLKIDRDELLVVNSLYRLENVPDETVTENSPRDAVLNLIKKINPDMFIHGVINGTYNTPFFGTRFRETLFHFAAYFDMFEATVPRADLDRMQFEKEVLGRAVVNTIACEGAERVERPETHKQWQVRIVRARFRQLPLDQEIVNGIRDKVRSHYHKDFIVDEDGNWMLQGWRGRVIHGLSCWKPVQN</sequence>
<evidence type="ECO:0000313" key="6">
    <source>
        <dbReference type="Proteomes" id="UP001642360"/>
    </source>
</evidence>
<proteinExistence type="inferred from homology"/>
<dbReference type="PANTHER" id="PTHR31636">
    <property type="entry name" value="OSJNBA0084A10.13 PROTEIN-RELATED"/>
    <property type="match status" value="1"/>
</dbReference>
<dbReference type="AlphaFoldDB" id="A0ABC8R2D8"/>
<dbReference type="PROSITE" id="PS50985">
    <property type="entry name" value="GRAS"/>
    <property type="match status" value="1"/>
</dbReference>
<feature type="region of interest" description="SAW" evidence="3">
    <location>
        <begin position="563"/>
        <end position="638"/>
    </location>
</feature>
<feature type="short sequence motif" description="VHIID" evidence="3">
    <location>
        <begin position="375"/>
        <end position="379"/>
    </location>
</feature>
<evidence type="ECO:0000256" key="1">
    <source>
        <dbReference type="ARBA" id="ARBA00023015"/>
    </source>
</evidence>
<protein>
    <submittedName>
        <fullName evidence="5">Uncharacterized protein</fullName>
    </submittedName>
</protein>
<dbReference type="EMBL" id="CAUOFW020000940">
    <property type="protein sequence ID" value="CAK9139159.1"/>
    <property type="molecule type" value="Genomic_DNA"/>
</dbReference>
<comment type="caution">
    <text evidence="5">The sequence shown here is derived from an EMBL/GenBank/DDBJ whole genome shotgun (WGS) entry which is preliminary data.</text>
</comment>